<feature type="domain" description="GmrSD restriction endonucleases N-terminal" evidence="1">
    <location>
        <begin position="14"/>
        <end position="258"/>
    </location>
</feature>
<proteinExistence type="predicted"/>
<protein>
    <recommendedName>
        <fullName evidence="5">DUF262 domain-containing protein</fullName>
    </recommendedName>
</protein>
<comment type="caution">
    <text evidence="3">The sequence shown here is derived from an EMBL/GenBank/DDBJ whole genome shotgun (WGS) entry which is preliminary data.</text>
</comment>
<keyword evidence="4" id="KW-1185">Reference proteome</keyword>
<reference evidence="4" key="1">
    <citation type="submission" date="2017-07" db="EMBL/GenBank/DDBJ databases">
        <title>Comparative genome mining reveals phylogenetic distribution patterns of secondary metabolites in Amycolatopsis.</title>
        <authorList>
            <person name="Adamek M."/>
            <person name="Alanjary M."/>
            <person name="Sales-Ortells H."/>
            <person name="Goodfellow M."/>
            <person name="Bull A.T."/>
            <person name="Kalinowski J."/>
            <person name="Ziemert N."/>
        </authorList>
    </citation>
    <scope>NUCLEOTIDE SEQUENCE [LARGE SCALE GENOMIC DNA]</scope>
    <source>
        <strain evidence="4">H5</strain>
    </source>
</reference>
<feature type="domain" description="GmrSD restriction endonucleases C-terminal" evidence="2">
    <location>
        <begin position="481"/>
        <end position="598"/>
    </location>
</feature>
<dbReference type="PANTHER" id="PTHR35149:SF1">
    <property type="entry name" value="DUF5655 DOMAIN-CONTAINING PROTEIN"/>
    <property type="match status" value="1"/>
</dbReference>
<evidence type="ECO:0000259" key="2">
    <source>
        <dbReference type="Pfam" id="PF07510"/>
    </source>
</evidence>
<dbReference type="Pfam" id="PF03235">
    <property type="entry name" value="GmrSD_N"/>
    <property type="match status" value="1"/>
</dbReference>
<gene>
    <name evidence="3" type="ORF">CF165_23535</name>
</gene>
<evidence type="ECO:0000313" key="4">
    <source>
        <dbReference type="Proteomes" id="UP000215199"/>
    </source>
</evidence>
<organism evidence="3 4">
    <name type="scientific">Amycolatopsis vastitatis</name>
    <dbReference type="NCBI Taxonomy" id="1905142"/>
    <lineage>
        <taxon>Bacteria</taxon>
        <taxon>Bacillati</taxon>
        <taxon>Actinomycetota</taxon>
        <taxon>Actinomycetes</taxon>
        <taxon>Pseudonocardiales</taxon>
        <taxon>Pseudonocardiaceae</taxon>
        <taxon>Amycolatopsis</taxon>
    </lineage>
</organism>
<dbReference type="Pfam" id="PF07510">
    <property type="entry name" value="GmrSD_C"/>
    <property type="match status" value="1"/>
</dbReference>
<dbReference type="EMBL" id="NMUL01000023">
    <property type="protein sequence ID" value="OXM65305.1"/>
    <property type="molecule type" value="Genomic_DNA"/>
</dbReference>
<evidence type="ECO:0000313" key="3">
    <source>
        <dbReference type="EMBL" id="OXM65305.1"/>
    </source>
</evidence>
<dbReference type="PANTHER" id="PTHR35149">
    <property type="entry name" value="SLL5132 PROTEIN"/>
    <property type="match status" value="1"/>
</dbReference>
<dbReference type="Proteomes" id="UP000215199">
    <property type="component" value="Unassembled WGS sequence"/>
</dbReference>
<name>A0A229T204_9PSEU</name>
<evidence type="ECO:0000259" key="1">
    <source>
        <dbReference type="Pfam" id="PF03235"/>
    </source>
</evidence>
<accession>A0A229T204</accession>
<dbReference type="InterPro" id="IPR004919">
    <property type="entry name" value="GmrSD_N"/>
</dbReference>
<evidence type="ECO:0008006" key="5">
    <source>
        <dbReference type="Google" id="ProtNLM"/>
    </source>
</evidence>
<sequence>MLNAAGVRPTSLPIGKLLTNRSPARVPRYQRSYAWEDEQVSDLIEDIKLLLTVATGERGHFYGGMVAIEIGDATEAGGTVYEVVDGQQRLATFCLLLAQIAVRADELGAIAESQAMPEIRNKFTIFAKSIRKEFLYYERYDVTEGSESEQPRLRLSRADDEVFQGLLRGEAASTLRASHKLLEHAAHLLRKELILERAPDADLYASFDSLVRIRDAVIRDSFVIHIVSEERANGYRLFAVLNDRGARLTVADLLRSHTLEMLDSVPDLCRKAAELWDDLLADGGDDVDDFLKAYYTSLVGRRPSRDDLFDDTKKLLFSPGVASEMVVQGLKDMGRELGSFKSISKGVWPYVGEQQMSAVTEWDRARLGRLVSVLRHELSTPMLLAARAVCDEAEFAELVHLVEIFAFRYKNVCGAHAGPASGSYYAECKRLRALSSDAKVNFTKLRESLRGLLALRAPDLVFETSIANQLHYDAGNAAKANIRHLLTMLEDYRSWVKLGANGVPRPARITVTDLKLVTIEHLYPQSSSPRDPALESHVNRLGNLSYWEPSDNREAGNLPFVDKLPAYRASKVGLNNDLSEWGAWDLTALEEREERLIKQACQVFTI</sequence>
<dbReference type="InterPro" id="IPR011089">
    <property type="entry name" value="GmrSD_C"/>
</dbReference>
<dbReference type="AlphaFoldDB" id="A0A229T204"/>